<dbReference type="SUPFAM" id="SSF55277">
    <property type="entry name" value="GYF domain"/>
    <property type="match status" value="1"/>
</dbReference>
<dbReference type="OrthoDB" id="6415790at2759"/>
<feature type="compositionally biased region" description="Polar residues" evidence="1">
    <location>
        <begin position="910"/>
        <end position="924"/>
    </location>
</feature>
<dbReference type="CDD" id="cd00072">
    <property type="entry name" value="GYF"/>
    <property type="match status" value="1"/>
</dbReference>
<sequence>MRPTLANDSRSDVLNTDSAYYFSTSSNLGEHATQRLDAFSSTTSSHHPQFNAHQGQQQQSLSGPGVDSRYKYANDLMLGMYPSGGAPAKLQDQQGRDLQPSLSFTGTLGEQEGKMLAGPAQSNDMQFPQGQDQSHGAMYARNASDGIMHQYKRDDDALNERSIKEQEHDLGQSGGWAQSDDIGHSVNHGEQEDVPAWGSINKDAVGTFDSNGVFRPDGAVPPSSVEARQGGGGIDFVKENNRPQDIRYATTGNGDQLQMGGAPHLPSHSAGGMNLPLKMDNASGMASMLENSYKWLYRDPQGNIQGPFGCEEMQDWFKAGFFAPTLMIRREDQPQFEPLIDLVRRTGDDKEPFRTANRLPSTSLHSAAATATMGAGGGIGMPTPHSAMLSSFHPPTGGVSSAVLGGSAVEFDAVANRGHYPGNMLGRQQPDTHGGGPLQMPMPGFGNSTYPNSLGVSSSLLQQSMARGMDPSRNNIPDPAFVVNRGSSLASTEQPRGPSWLNNEPFAGGIDSSNMGPSPYHPHPPQYAMNPHLASHMGGSPGFLEYQRAMNEYQQQQQHMRMLQQQNQEKYLRYQQQQYQPSVDQRAPLQPLPGQQQQQYENQPPFPSFTQTNTPPASTEEKAEPVITTPPEQHHPTAEPEPEPKTIPQESPISEEAGDKAANVDNAAVDKTTDVDNAAVNKTTDVDKEAVDKTTTQNQKTTLEENHVSVEDTITKPLSDMQLHNVDHDTAPLDEPAKKTTTSISAPAPAAVIPEPNNAPTANKPVSLRDIQAEELDKQQAIKAQQEKEAAAALQRQVQDARAQENQQQKEDGWTEDVEQSKTGSKAPWELPAAPKKTLRQIQKEEEEAASKIKAKQAAVAASSNNAGMVSAIKGYAHVAEGPTPKNTTSNRSVSRTTPSSSSIDRRPPQQRTQVKQATPTKSSMESDVKPPSEEFMRWCRQSLRGLNRGVNVDEIVQMLLSFPLDASTGEIIQDIIYANSTSMDGRRFANEFIKSRKEDIAGKFNVTIPVTNKTAMDDGFKLVTKKGKKKTQT</sequence>
<feature type="compositionally biased region" description="Low complexity" evidence="1">
    <location>
        <begin position="575"/>
        <end position="603"/>
    </location>
</feature>
<feature type="compositionally biased region" description="Polar residues" evidence="1">
    <location>
        <begin position="39"/>
        <end position="53"/>
    </location>
</feature>
<dbReference type="AlphaFoldDB" id="A0A077WGA5"/>
<feature type="compositionally biased region" description="Basic and acidic residues" evidence="1">
    <location>
        <begin position="632"/>
        <end position="644"/>
    </location>
</feature>
<gene>
    <name evidence="3" type="ORF">LRAMOSA08757</name>
</gene>
<dbReference type="InterPro" id="IPR051640">
    <property type="entry name" value="GRB10-interact_GYF"/>
</dbReference>
<feature type="region of interest" description="Disordered" evidence="1">
    <location>
        <begin position="487"/>
        <end position="541"/>
    </location>
</feature>
<feature type="compositionally biased region" description="Basic and acidic residues" evidence="1">
    <location>
        <begin position="771"/>
        <end position="790"/>
    </location>
</feature>
<dbReference type="PROSITE" id="PS50829">
    <property type="entry name" value="GYF"/>
    <property type="match status" value="1"/>
</dbReference>
<accession>A0A077WGA5</accession>
<feature type="compositionally biased region" description="Low complexity" evidence="1">
    <location>
        <begin position="746"/>
        <end position="760"/>
    </location>
</feature>
<feature type="compositionally biased region" description="Low complexity" evidence="1">
    <location>
        <begin position="660"/>
        <end position="670"/>
    </location>
</feature>
<dbReference type="PANTHER" id="PTHR14445:SF36">
    <property type="entry name" value="FI03272P-RELATED"/>
    <property type="match status" value="1"/>
</dbReference>
<dbReference type="PANTHER" id="PTHR14445">
    <property type="entry name" value="GRB10 INTERACTING GYF PROTEIN"/>
    <property type="match status" value="1"/>
</dbReference>
<feature type="region of interest" description="Disordered" evidence="1">
    <location>
        <begin position="728"/>
        <end position="865"/>
    </location>
</feature>
<feature type="compositionally biased region" description="Polar residues" evidence="1">
    <location>
        <begin position="608"/>
        <end position="617"/>
    </location>
</feature>
<organism evidence="3">
    <name type="scientific">Lichtheimia ramosa</name>
    <dbReference type="NCBI Taxonomy" id="688394"/>
    <lineage>
        <taxon>Eukaryota</taxon>
        <taxon>Fungi</taxon>
        <taxon>Fungi incertae sedis</taxon>
        <taxon>Mucoromycota</taxon>
        <taxon>Mucoromycotina</taxon>
        <taxon>Mucoromycetes</taxon>
        <taxon>Mucorales</taxon>
        <taxon>Lichtheimiaceae</taxon>
        <taxon>Lichtheimia</taxon>
    </lineage>
</organism>
<feature type="compositionally biased region" description="Low complexity" evidence="1">
    <location>
        <begin position="888"/>
        <end position="903"/>
    </location>
</feature>
<proteinExistence type="predicted"/>
<dbReference type="InterPro" id="IPR035445">
    <property type="entry name" value="GYF-like_dom_sf"/>
</dbReference>
<feature type="compositionally biased region" description="Basic and acidic residues" evidence="1">
    <location>
        <begin position="728"/>
        <end position="738"/>
    </location>
</feature>
<feature type="compositionally biased region" description="Low complexity" evidence="1">
    <location>
        <begin position="856"/>
        <end position="865"/>
    </location>
</feature>
<evidence type="ECO:0000259" key="2">
    <source>
        <dbReference type="PROSITE" id="PS50829"/>
    </source>
</evidence>
<evidence type="ECO:0000256" key="1">
    <source>
        <dbReference type="SAM" id="MobiDB-lite"/>
    </source>
</evidence>
<feature type="region of interest" description="Disordered" evidence="1">
    <location>
        <begin position="880"/>
        <end position="934"/>
    </location>
</feature>
<feature type="region of interest" description="Disordered" evidence="1">
    <location>
        <begin position="213"/>
        <end position="239"/>
    </location>
</feature>
<feature type="region of interest" description="Disordered" evidence="1">
    <location>
        <begin position="38"/>
        <end position="68"/>
    </location>
</feature>
<dbReference type="InterPro" id="IPR003169">
    <property type="entry name" value="GYF"/>
</dbReference>
<dbReference type="SMART" id="SM00444">
    <property type="entry name" value="GYF"/>
    <property type="match status" value="1"/>
</dbReference>
<dbReference type="GO" id="GO:0005829">
    <property type="term" value="C:cytosol"/>
    <property type="evidence" value="ECO:0007669"/>
    <property type="project" value="TreeGrafter"/>
</dbReference>
<dbReference type="EMBL" id="LK023319">
    <property type="protein sequence ID" value="CDS06229.1"/>
    <property type="molecule type" value="Genomic_DNA"/>
</dbReference>
<dbReference type="Pfam" id="PF02213">
    <property type="entry name" value="GYF"/>
    <property type="match status" value="1"/>
</dbReference>
<feature type="region of interest" description="Disordered" evidence="1">
    <location>
        <begin position="575"/>
        <end position="701"/>
    </location>
</feature>
<feature type="compositionally biased region" description="Basic and acidic residues" evidence="1">
    <location>
        <begin position="925"/>
        <end position="934"/>
    </location>
</feature>
<evidence type="ECO:0000313" key="3">
    <source>
        <dbReference type="EMBL" id="CDS06229.1"/>
    </source>
</evidence>
<reference evidence="3" key="1">
    <citation type="journal article" date="2014" name="Genome Announc.">
        <title>De novo whole-genome sequence and genome annotation of Lichtheimia ramosa.</title>
        <authorList>
            <person name="Linde J."/>
            <person name="Schwartze V."/>
            <person name="Binder U."/>
            <person name="Lass-Florl C."/>
            <person name="Voigt K."/>
            <person name="Horn F."/>
        </authorList>
    </citation>
    <scope>NUCLEOTIDE SEQUENCE</scope>
    <source>
        <strain evidence="3">JMRC FSU:6197</strain>
    </source>
</reference>
<feature type="domain" description="GYF" evidence="2">
    <location>
        <begin position="292"/>
        <end position="348"/>
    </location>
</feature>
<protein>
    <recommendedName>
        <fullName evidence="2">GYF domain-containing protein</fullName>
    </recommendedName>
</protein>
<name>A0A077WGA5_9FUNG</name>
<dbReference type="Gene3D" id="3.30.1490.40">
    <property type="match status" value="1"/>
</dbReference>